<feature type="region of interest" description="Disordered" evidence="1">
    <location>
        <begin position="131"/>
        <end position="156"/>
    </location>
</feature>
<organism evidence="2">
    <name type="scientific">Anopheles sinensis</name>
    <name type="common">Mosquito</name>
    <dbReference type="NCBI Taxonomy" id="74873"/>
    <lineage>
        <taxon>Eukaryota</taxon>
        <taxon>Metazoa</taxon>
        <taxon>Ecdysozoa</taxon>
        <taxon>Arthropoda</taxon>
        <taxon>Hexapoda</taxon>
        <taxon>Insecta</taxon>
        <taxon>Pterygota</taxon>
        <taxon>Neoptera</taxon>
        <taxon>Endopterygota</taxon>
        <taxon>Diptera</taxon>
        <taxon>Nematocera</taxon>
        <taxon>Culicoidea</taxon>
        <taxon>Culicidae</taxon>
        <taxon>Anophelinae</taxon>
        <taxon>Anopheles</taxon>
    </lineage>
</organism>
<evidence type="ECO:0000313" key="3">
    <source>
        <dbReference type="EnsemblMetazoa" id="ASIC014746-PA"/>
    </source>
</evidence>
<evidence type="ECO:0000313" key="4">
    <source>
        <dbReference type="Proteomes" id="UP000030765"/>
    </source>
</evidence>
<keyword evidence="4" id="KW-1185">Reference proteome</keyword>
<accession>A0A084W948</accession>
<dbReference type="EnsemblMetazoa" id="ASIC014746-RA">
    <property type="protein sequence ID" value="ASIC014746-PA"/>
    <property type="gene ID" value="ASIC014746"/>
</dbReference>
<dbReference type="EMBL" id="ATLV01021603">
    <property type="status" value="NOT_ANNOTATED_CDS"/>
    <property type="molecule type" value="Genomic_DNA"/>
</dbReference>
<reference evidence="2 4" key="1">
    <citation type="journal article" date="2014" name="BMC Genomics">
        <title>Genome sequence of Anopheles sinensis provides insight into genetics basis of mosquito competence for malaria parasites.</title>
        <authorList>
            <person name="Zhou D."/>
            <person name="Zhang D."/>
            <person name="Ding G."/>
            <person name="Shi L."/>
            <person name="Hou Q."/>
            <person name="Ye Y."/>
            <person name="Xu Y."/>
            <person name="Zhou H."/>
            <person name="Xiong C."/>
            <person name="Li S."/>
            <person name="Yu J."/>
            <person name="Hong S."/>
            <person name="Yu X."/>
            <person name="Zou P."/>
            <person name="Chen C."/>
            <person name="Chang X."/>
            <person name="Wang W."/>
            <person name="Lv Y."/>
            <person name="Sun Y."/>
            <person name="Ma L."/>
            <person name="Shen B."/>
            <person name="Zhu C."/>
        </authorList>
    </citation>
    <scope>NUCLEOTIDE SEQUENCE [LARGE SCALE GENOMIC DNA]</scope>
</reference>
<evidence type="ECO:0000313" key="2">
    <source>
        <dbReference type="EMBL" id="KFB46742.1"/>
    </source>
</evidence>
<dbReference type="AlphaFoldDB" id="A0A084W948"/>
<sequence>MEEEKNSGDVLTIHLEWYGQKLEFWEKLAGRIVCASRARIVAGAQNTHPTKLTPTPGVLDGKCYMCNEIAFLSPYYYVVANKLIEMSHVTSIQQPAAPVPPHPPFHPALDSRFRYASGRETWDAELEQSVKGMNKPSHHRPINAAPMSRRKIPFER</sequence>
<dbReference type="VEuPathDB" id="VectorBase:ASIC014746"/>
<protein>
    <submittedName>
        <fullName evidence="2 3">Uncharacterized protein</fullName>
    </submittedName>
</protein>
<gene>
    <name evidence="2" type="ORF">ZHAS_00014746</name>
</gene>
<dbReference type="Proteomes" id="UP000030765">
    <property type="component" value="Unassembled WGS sequence"/>
</dbReference>
<dbReference type="EMBL" id="KE525320">
    <property type="protein sequence ID" value="KFB46742.1"/>
    <property type="molecule type" value="Genomic_DNA"/>
</dbReference>
<proteinExistence type="predicted"/>
<name>A0A084W948_ANOSI</name>
<evidence type="ECO:0000256" key="1">
    <source>
        <dbReference type="SAM" id="MobiDB-lite"/>
    </source>
</evidence>
<reference evidence="3" key="2">
    <citation type="submission" date="2020-05" db="UniProtKB">
        <authorList>
            <consortium name="EnsemblMetazoa"/>
        </authorList>
    </citation>
    <scope>IDENTIFICATION</scope>
</reference>